<feature type="region of interest" description="Disordered" evidence="1">
    <location>
        <begin position="156"/>
        <end position="189"/>
    </location>
</feature>
<dbReference type="Proteomes" id="UP000447873">
    <property type="component" value="Unassembled WGS sequence"/>
</dbReference>
<feature type="compositionally biased region" description="Acidic residues" evidence="1">
    <location>
        <begin position="300"/>
        <end position="320"/>
    </location>
</feature>
<evidence type="ECO:0000256" key="1">
    <source>
        <dbReference type="SAM" id="MobiDB-lite"/>
    </source>
</evidence>
<evidence type="ECO:0000313" key="4">
    <source>
        <dbReference type="Proteomes" id="UP000447873"/>
    </source>
</evidence>
<name>A0A8H3ULJ0_VENIN</name>
<keyword evidence="5" id="KW-1185">Reference proteome</keyword>
<evidence type="ECO:0000313" key="5">
    <source>
        <dbReference type="Proteomes" id="UP000490939"/>
    </source>
</evidence>
<proteinExistence type="predicted"/>
<reference evidence="3 5" key="1">
    <citation type="submission" date="2019-07" db="EMBL/GenBank/DDBJ databases">
        <title>Venturia inaequalis Genome Resource.</title>
        <authorList>
            <person name="Lichtner F.J."/>
        </authorList>
    </citation>
    <scope>NUCLEOTIDE SEQUENCE [LARGE SCALE GENOMIC DNA]</scope>
    <source>
        <strain evidence="2 4">120213</strain>
        <strain evidence="3 5">DMI_063113</strain>
    </source>
</reference>
<protein>
    <submittedName>
        <fullName evidence="3">Uncharacterized protein</fullName>
    </submittedName>
</protein>
<evidence type="ECO:0000313" key="2">
    <source>
        <dbReference type="EMBL" id="KAE9968307.1"/>
    </source>
</evidence>
<sequence length="345" mass="38347">MPFFSKVKHQLVTILTICEPSEPPKLHIGTPTNFRRGDYTIEGLTEEQQAWIHEKASADASYPSTPGHRLTRSSLSAMSSLPGPIPEPFCEKPRQVPPFPVRRCVSNPSPHPHVRHSLPIIRSQSTGNRLQQYLSYGGESLGSKYAPRYRPVRIEPSAQPLSISEESQDSEVSRDLASRPTSFYSQFSQPSSEVLPNEEALTHIPFPDWPRVDAYNRPFSLDSIPSLPKSRPTSLPAPHFNPAIYDQIIDSEMSGSLISDIESLVEPLSFYQVRMTGSFSQIVQAMMEAKSAWSTRSSLDGDEGESCYGDDDDDSEDDSDVSQCSFDSKGQEAMLVSELHHGSFV</sequence>
<dbReference type="Proteomes" id="UP000490939">
    <property type="component" value="Unassembled WGS sequence"/>
</dbReference>
<dbReference type="AlphaFoldDB" id="A0A8H3ULJ0"/>
<gene>
    <name evidence="3" type="ORF">EG327_009782</name>
    <name evidence="2" type="ORF">EG328_007650</name>
</gene>
<evidence type="ECO:0000313" key="3">
    <source>
        <dbReference type="EMBL" id="KAE9971632.1"/>
    </source>
</evidence>
<organism evidence="3 5">
    <name type="scientific">Venturia inaequalis</name>
    <name type="common">Apple scab fungus</name>
    <dbReference type="NCBI Taxonomy" id="5025"/>
    <lineage>
        <taxon>Eukaryota</taxon>
        <taxon>Fungi</taxon>
        <taxon>Dikarya</taxon>
        <taxon>Ascomycota</taxon>
        <taxon>Pezizomycotina</taxon>
        <taxon>Dothideomycetes</taxon>
        <taxon>Pleosporomycetidae</taxon>
        <taxon>Venturiales</taxon>
        <taxon>Venturiaceae</taxon>
        <taxon>Venturia</taxon>
    </lineage>
</organism>
<dbReference type="EMBL" id="WNWS01000413">
    <property type="protein sequence ID" value="KAE9968307.1"/>
    <property type="molecule type" value="Genomic_DNA"/>
</dbReference>
<accession>A0A8H3ULJ0</accession>
<comment type="caution">
    <text evidence="3">The sequence shown here is derived from an EMBL/GenBank/DDBJ whole genome shotgun (WGS) entry which is preliminary data.</text>
</comment>
<dbReference type="EMBL" id="WNWR01000667">
    <property type="protein sequence ID" value="KAE9971632.1"/>
    <property type="molecule type" value="Genomic_DNA"/>
</dbReference>
<feature type="region of interest" description="Disordered" evidence="1">
    <location>
        <begin position="294"/>
        <end position="327"/>
    </location>
</feature>
<feature type="compositionally biased region" description="Polar residues" evidence="1">
    <location>
        <begin position="179"/>
        <end position="189"/>
    </location>
</feature>